<protein>
    <submittedName>
        <fullName evidence="3">Uncharacterized protein</fullName>
    </submittedName>
</protein>
<keyword evidence="4" id="KW-1185">Reference proteome</keyword>
<name>A0AAN5DCW5_9BILA</name>
<feature type="transmembrane region" description="Helical" evidence="2">
    <location>
        <begin position="141"/>
        <end position="162"/>
    </location>
</feature>
<evidence type="ECO:0000313" key="3">
    <source>
        <dbReference type="EMBL" id="GMR60365.1"/>
    </source>
</evidence>
<keyword evidence="2" id="KW-0812">Transmembrane</keyword>
<organism evidence="3 4">
    <name type="scientific">Pristionchus mayeri</name>
    <dbReference type="NCBI Taxonomy" id="1317129"/>
    <lineage>
        <taxon>Eukaryota</taxon>
        <taxon>Metazoa</taxon>
        <taxon>Ecdysozoa</taxon>
        <taxon>Nematoda</taxon>
        <taxon>Chromadorea</taxon>
        <taxon>Rhabditida</taxon>
        <taxon>Rhabditina</taxon>
        <taxon>Diplogasteromorpha</taxon>
        <taxon>Diplogasteroidea</taxon>
        <taxon>Neodiplogasteridae</taxon>
        <taxon>Pristionchus</taxon>
    </lineage>
</organism>
<gene>
    <name evidence="3" type="ORF">PMAYCL1PPCAC_30560</name>
</gene>
<feature type="compositionally biased region" description="Low complexity" evidence="1">
    <location>
        <begin position="174"/>
        <end position="185"/>
    </location>
</feature>
<evidence type="ECO:0000256" key="1">
    <source>
        <dbReference type="SAM" id="MobiDB-lite"/>
    </source>
</evidence>
<dbReference type="Proteomes" id="UP001328107">
    <property type="component" value="Unassembled WGS sequence"/>
</dbReference>
<keyword evidence="2" id="KW-0472">Membrane</keyword>
<comment type="caution">
    <text evidence="3">The sequence shown here is derived from an EMBL/GenBank/DDBJ whole genome shotgun (WGS) entry which is preliminary data.</text>
</comment>
<feature type="region of interest" description="Disordered" evidence="1">
    <location>
        <begin position="171"/>
        <end position="192"/>
    </location>
</feature>
<accession>A0AAN5DCW5</accession>
<sequence>MAEGKQRSATVGDPTSPSGIAHPLEFSEISVDPIEETPTHPPATESAPVEVETLQQQARDPEIPADAPEVIWDLPPPDFNGPSPDAAPPAYDEALTCGTECPPLPRHPYQDDFDFDIEESRRQAEMRLELALVNANRKKMYINFILGILFFLIVLIIFRFTFWNPSSSGQQTGTTFPTIIDPPETTTDDALE</sequence>
<feature type="compositionally biased region" description="Polar residues" evidence="1">
    <location>
        <begin position="7"/>
        <end position="18"/>
    </location>
</feature>
<feature type="region of interest" description="Disordered" evidence="1">
    <location>
        <begin position="1"/>
        <end position="61"/>
    </location>
</feature>
<dbReference type="AlphaFoldDB" id="A0AAN5DCW5"/>
<reference evidence="4" key="1">
    <citation type="submission" date="2022-10" db="EMBL/GenBank/DDBJ databases">
        <title>Genome assembly of Pristionchus species.</title>
        <authorList>
            <person name="Yoshida K."/>
            <person name="Sommer R.J."/>
        </authorList>
    </citation>
    <scope>NUCLEOTIDE SEQUENCE [LARGE SCALE GENOMIC DNA]</scope>
    <source>
        <strain evidence="4">RS5460</strain>
    </source>
</reference>
<evidence type="ECO:0000313" key="4">
    <source>
        <dbReference type="Proteomes" id="UP001328107"/>
    </source>
</evidence>
<proteinExistence type="predicted"/>
<dbReference type="EMBL" id="BTRK01000006">
    <property type="protein sequence ID" value="GMR60365.1"/>
    <property type="molecule type" value="Genomic_DNA"/>
</dbReference>
<evidence type="ECO:0000256" key="2">
    <source>
        <dbReference type="SAM" id="Phobius"/>
    </source>
</evidence>
<keyword evidence="2" id="KW-1133">Transmembrane helix</keyword>